<comment type="caution">
    <text evidence="2">The sequence shown here is derived from an EMBL/GenBank/DDBJ whole genome shotgun (WGS) entry which is preliminary data.</text>
</comment>
<reference evidence="2" key="1">
    <citation type="submission" date="2016-02" db="EMBL/GenBank/DDBJ databases">
        <title>Genomic sequences of Ochrobactrum anthropi.</title>
        <authorList>
            <person name="Chudasama K.S."/>
            <person name="Thaker V.S."/>
        </authorList>
    </citation>
    <scope>NUCLEOTIDE SEQUENCE [LARGE SCALE GENOMIC DNA]</scope>
    <source>
        <strain evidence="2">SUBG007</strain>
    </source>
</reference>
<dbReference type="Pfam" id="PF12792">
    <property type="entry name" value="CSS-motif"/>
    <property type="match status" value="1"/>
</dbReference>
<evidence type="ECO:0000313" key="2">
    <source>
        <dbReference type="EMBL" id="KYB44737.1"/>
    </source>
</evidence>
<protein>
    <recommendedName>
        <fullName evidence="1">Putative cyclic diguanylate phosphodiesterase CSS motif-containing domain-containing protein</fullName>
    </recommendedName>
</protein>
<sequence>MDAYMTVLMSQANRIVTSAQKTLEQTNRSPYSVCSDDDKRYLRELLFSAYHIKDIGRLINDRLQCSTLLNDIDTDEVRSTEDVLLGDGTYVYGDHQLLHTR</sequence>
<dbReference type="AlphaFoldDB" id="A0A656Z235"/>
<name>A0A656Z235_BRUAN</name>
<organism evidence="2">
    <name type="scientific">Brucella anthropi</name>
    <name type="common">Ochrobactrum anthropi</name>
    <dbReference type="NCBI Taxonomy" id="529"/>
    <lineage>
        <taxon>Bacteria</taxon>
        <taxon>Pseudomonadati</taxon>
        <taxon>Pseudomonadota</taxon>
        <taxon>Alphaproteobacteria</taxon>
        <taxon>Hyphomicrobiales</taxon>
        <taxon>Brucellaceae</taxon>
        <taxon>Brucella/Ochrobactrum group</taxon>
        <taxon>Brucella</taxon>
    </lineage>
</organism>
<dbReference type="InterPro" id="IPR024744">
    <property type="entry name" value="CSS-motif_dom"/>
</dbReference>
<evidence type="ECO:0000259" key="1">
    <source>
        <dbReference type="Pfam" id="PF12792"/>
    </source>
</evidence>
<gene>
    <name evidence="2" type="ORF">AB664_20210</name>
</gene>
<feature type="domain" description="Putative cyclic diguanylate phosphodiesterase CSS motif-containing" evidence="1">
    <location>
        <begin position="2"/>
        <end position="82"/>
    </location>
</feature>
<dbReference type="EMBL" id="LUAY01007839">
    <property type="protein sequence ID" value="KYB44737.1"/>
    <property type="molecule type" value="Genomic_DNA"/>
</dbReference>
<accession>A0A656Z235</accession>
<proteinExistence type="predicted"/>